<feature type="compositionally biased region" description="Polar residues" evidence="1">
    <location>
        <begin position="175"/>
        <end position="191"/>
    </location>
</feature>
<feature type="compositionally biased region" description="Polar residues" evidence="1">
    <location>
        <begin position="137"/>
        <end position="147"/>
    </location>
</feature>
<proteinExistence type="predicted"/>
<reference evidence="2" key="1">
    <citation type="submission" date="2021-02" db="EMBL/GenBank/DDBJ databases">
        <authorList>
            <person name="Nowell W R."/>
        </authorList>
    </citation>
    <scope>NUCLEOTIDE SEQUENCE</scope>
</reference>
<dbReference type="Proteomes" id="UP000681722">
    <property type="component" value="Unassembled WGS sequence"/>
</dbReference>
<evidence type="ECO:0000313" key="4">
    <source>
        <dbReference type="EMBL" id="CAF3697462.1"/>
    </source>
</evidence>
<feature type="compositionally biased region" description="Polar residues" evidence="1">
    <location>
        <begin position="200"/>
        <end position="226"/>
    </location>
</feature>
<name>A0A814AQJ8_9BILA</name>
<dbReference type="EMBL" id="CAJNOQ010001766">
    <property type="protein sequence ID" value="CAF0917558.1"/>
    <property type="molecule type" value="Genomic_DNA"/>
</dbReference>
<dbReference type="EMBL" id="CAJNOK010004167">
    <property type="protein sequence ID" value="CAF0928087.1"/>
    <property type="molecule type" value="Genomic_DNA"/>
</dbReference>
<dbReference type="Proteomes" id="UP000682733">
    <property type="component" value="Unassembled WGS sequence"/>
</dbReference>
<dbReference type="AlphaFoldDB" id="A0A814AQJ8"/>
<evidence type="ECO:0000313" key="5">
    <source>
        <dbReference type="EMBL" id="CAF3704948.1"/>
    </source>
</evidence>
<accession>A0A814AQJ8</accession>
<evidence type="ECO:0000256" key="1">
    <source>
        <dbReference type="SAM" id="MobiDB-lite"/>
    </source>
</evidence>
<dbReference type="EMBL" id="CAJOBC010001766">
    <property type="protein sequence ID" value="CAF3697462.1"/>
    <property type="molecule type" value="Genomic_DNA"/>
</dbReference>
<feature type="compositionally biased region" description="Low complexity" evidence="1">
    <location>
        <begin position="265"/>
        <end position="281"/>
    </location>
</feature>
<feature type="region of interest" description="Disordered" evidence="1">
    <location>
        <begin position="251"/>
        <end position="281"/>
    </location>
</feature>
<feature type="compositionally biased region" description="Polar residues" evidence="1">
    <location>
        <begin position="77"/>
        <end position="94"/>
    </location>
</feature>
<gene>
    <name evidence="2" type="ORF">GPM918_LOCUS9476</name>
    <name evidence="3" type="ORF">OVA965_LOCUS10997</name>
    <name evidence="4" type="ORF">SRO942_LOCUS9477</name>
    <name evidence="5" type="ORF">TMI583_LOCUS10991</name>
</gene>
<feature type="region of interest" description="Disordered" evidence="1">
    <location>
        <begin position="77"/>
        <end position="147"/>
    </location>
</feature>
<evidence type="ECO:0000313" key="2">
    <source>
        <dbReference type="EMBL" id="CAF0917558.1"/>
    </source>
</evidence>
<dbReference type="Proteomes" id="UP000677228">
    <property type="component" value="Unassembled WGS sequence"/>
</dbReference>
<keyword evidence="6" id="KW-1185">Reference proteome</keyword>
<organism evidence="2 6">
    <name type="scientific">Didymodactylos carnosus</name>
    <dbReference type="NCBI Taxonomy" id="1234261"/>
    <lineage>
        <taxon>Eukaryota</taxon>
        <taxon>Metazoa</taxon>
        <taxon>Spiralia</taxon>
        <taxon>Gnathifera</taxon>
        <taxon>Rotifera</taxon>
        <taxon>Eurotatoria</taxon>
        <taxon>Bdelloidea</taxon>
        <taxon>Philodinida</taxon>
        <taxon>Philodinidae</taxon>
        <taxon>Didymodactylos</taxon>
    </lineage>
</organism>
<sequence>MLVLLLIGPKGGKRKTPAAPSTISKLEDKSLTLLDNKTSLAEKAEKTFEFKDDDVDSFTDISKPLPLHNKISPKAIDQQQSQQYPLNDNHQETPLSKRGRNSNTKNNTISTPDETTATKRRNNRKNSLPTTIVGRTANGSTVSYQQRRPSVRAALRNNVNAVASDSVDSIPLVTDTKSSTSRKSNEQQPSKSVIKKLVQMPQSNHSTHNQIESSGLSPSSSATDDFHTFQSVSPTVTKKFIARRSQLSNPVKDESVSLQSQPTMTSSSFTSNAVTSSTPATIANSTSRSLSSLNLSGHRYDIRTGFLSPFEEQEVLESISSINKTLPTFDEALNAAVTRFEHILCLNLNLTHVDIPAYWFYTFLFAHPNLIIQNSHWFENDIDINDKLFNETETSTTNESLHRLKRQLALLSKWYKKELNEKSMTNKINEDGDTSIASLKSKRRRTITPHQPPYTPQMNGIGKRIKTESSDIHAIEDGDDDDITVIPNA</sequence>
<feature type="region of interest" description="Disordered" evidence="1">
    <location>
        <begin position="427"/>
        <end position="461"/>
    </location>
</feature>
<evidence type="ECO:0000313" key="6">
    <source>
        <dbReference type="Proteomes" id="UP000663829"/>
    </source>
</evidence>
<feature type="compositionally biased region" description="Polar residues" evidence="1">
    <location>
        <begin position="101"/>
        <end position="115"/>
    </location>
</feature>
<comment type="caution">
    <text evidence="2">The sequence shown here is derived from an EMBL/GenBank/DDBJ whole genome shotgun (WGS) entry which is preliminary data.</text>
</comment>
<feature type="region of interest" description="Disordered" evidence="1">
    <location>
        <begin position="172"/>
        <end position="226"/>
    </location>
</feature>
<evidence type="ECO:0000313" key="3">
    <source>
        <dbReference type="EMBL" id="CAF0928087.1"/>
    </source>
</evidence>
<dbReference type="Proteomes" id="UP000663829">
    <property type="component" value="Unassembled WGS sequence"/>
</dbReference>
<protein>
    <submittedName>
        <fullName evidence="2">Uncharacterized protein</fullName>
    </submittedName>
</protein>
<dbReference type="EMBL" id="CAJOBA010004168">
    <property type="protein sequence ID" value="CAF3704948.1"/>
    <property type="molecule type" value="Genomic_DNA"/>
</dbReference>